<evidence type="ECO:0000256" key="1">
    <source>
        <dbReference type="SAM" id="MobiDB-lite"/>
    </source>
</evidence>
<feature type="compositionally biased region" description="Basic residues" evidence="1">
    <location>
        <begin position="193"/>
        <end position="202"/>
    </location>
</feature>
<feature type="chain" id="PRO_5046234260" description="Lipoprotein" evidence="2">
    <location>
        <begin position="24"/>
        <end position="225"/>
    </location>
</feature>
<dbReference type="Proteomes" id="UP001172083">
    <property type="component" value="Unassembled WGS sequence"/>
</dbReference>
<feature type="compositionally biased region" description="Acidic residues" evidence="1">
    <location>
        <begin position="153"/>
        <end position="169"/>
    </location>
</feature>
<gene>
    <name evidence="3" type="ORF">QQ020_17195</name>
</gene>
<proteinExistence type="predicted"/>
<keyword evidence="4" id="KW-1185">Reference proteome</keyword>
<organism evidence="3 4">
    <name type="scientific">Agaribacillus aureus</name>
    <dbReference type="NCBI Taxonomy" id="3051825"/>
    <lineage>
        <taxon>Bacteria</taxon>
        <taxon>Pseudomonadati</taxon>
        <taxon>Bacteroidota</taxon>
        <taxon>Cytophagia</taxon>
        <taxon>Cytophagales</taxon>
        <taxon>Splendidivirgaceae</taxon>
        <taxon>Agaribacillus</taxon>
    </lineage>
</organism>
<feature type="region of interest" description="Disordered" evidence="1">
    <location>
        <begin position="148"/>
        <end position="225"/>
    </location>
</feature>
<evidence type="ECO:0000256" key="2">
    <source>
        <dbReference type="SAM" id="SignalP"/>
    </source>
</evidence>
<comment type="caution">
    <text evidence="3">The sequence shown here is derived from an EMBL/GenBank/DDBJ whole genome shotgun (WGS) entry which is preliminary data.</text>
</comment>
<feature type="compositionally biased region" description="Acidic residues" evidence="1">
    <location>
        <begin position="206"/>
        <end position="225"/>
    </location>
</feature>
<dbReference type="EMBL" id="JAUJEB010000004">
    <property type="protein sequence ID" value="MDN5213813.1"/>
    <property type="molecule type" value="Genomic_DNA"/>
</dbReference>
<evidence type="ECO:0008006" key="5">
    <source>
        <dbReference type="Google" id="ProtNLM"/>
    </source>
</evidence>
<keyword evidence="2" id="KW-0732">Signal</keyword>
<name>A0ABT8LBZ5_9BACT</name>
<reference evidence="3" key="1">
    <citation type="submission" date="2023-06" db="EMBL/GenBank/DDBJ databases">
        <title>Genomic of Agaribacillus aureum.</title>
        <authorList>
            <person name="Wang G."/>
        </authorList>
    </citation>
    <scope>NUCLEOTIDE SEQUENCE</scope>
    <source>
        <strain evidence="3">BMA12</strain>
    </source>
</reference>
<sequence>MRKYLFLLNIVWLLYLTSCVPNKTCPAFQSYFILDEKTRESQFSKFDVDSIPKFDYVVRKNKYGIIKKVSYKKKQDEWNTVEMDIIMPTLDQELDSVLLAQEFYDDSDSLLTDNKQTPQSIRRRDRYNEDQLQYMRLFGKYLRKPTEPGPLDVSEELDAPADEEVLEEPEEKKGVFGFLKKKKKDKNKEDKPAKKKKKKRKKKDLEEDVEEEPEAEDVDISDTNF</sequence>
<feature type="signal peptide" evidence="2">
    <location>
        <begin position="1"/>
        <end position="23"/>
    </location>
</feature>
<protein>
    <recommendedName>
        <fullName evidence="5">Lipoprotein</fullName>
    </recommendedName>
</protein>
<evidence type="ECO:0000313" key="3">
    <source>
        <dbReference type="EMBL" id="MDN5213813.1"/>
    </source>
</evidence>
<dbReference type="RefSeq" id="WP_346759154.1">
    <property type="nucleotide sequence ID" value="NZ_JAUJEB010000004.1"/>
</dbReference>
<evidence type="ECO:0000313" key="4">
    <source>
        <dbReference type="Proteomes" id="UP001172083"/>
    </source>
</evidence>
<accession>A0ABT8LBZ5</accession>